<dbReference type="PROSITE" id="PS00371">
    <property type="entry name" value="PTS_EIIA_TYPE_1_HIS"/>
    <property type="match status" value="1"/>
</dbReference>
<dbReference type="InterPro" id="IPR001127">
    <property type="entry name" value="PTS_EIIA_1_perm"/>
</dbReference>
<feature type="domain" description="PTS EIIA type-1" evidence="7">
    <location>
        <begin position="29"/>
        <end position="133"/>
    </location>
</feature>
<dbReference type="Pfam" id="PF00358">
    <property type="entry name" value="PTS_EIIA_1"/>
    <property type="match status" value="1"/>
</dbReference>
<dbReference type="PANTHER" id="PTHR45008:SF1">
    <property type="entry name" value="PTS SYSTEM GLUCOSE-SPECIFIC EIIA COMPONENT"/>
    <property type="match status" value="1"/>
</dbReference>
<keyword evidence="5" id="KW-0598">Phosphotransferase system</keyword>
<keyword evidence="6" id="KW-0418">Kinase</keyword>
<organism evidence="8 9">
    <name type="scientific">Lactiplantibacillus brownii</name>
    <dbReference type="NCBI Taxonomy" id="3069269"/>
    <lineage>
        <taxon>Bacteria</taxon>
        <taxon>Bacillati</taxon>
        <taxon>Bacillota</taxon>
        <taxon>Bacilli</taxon>
        <taxon>Lactobacillales</taxon>
        <taxon>Lactobacillaceae</taxon>
        <taxon>Lactiplantibacillus</taxon>
    </lineage>
</organism>
<protein>
    <submittedName>
        <fullName evidence="8">PTS glucose transporter subunit IIA</fullName>
    </submittedName>
</protein>
<evidence type="ECO:0000313" key="8">
    <source>
        <dbReference type="EMBL" id="MDQ7938666.1"/>
    </source>
</evidence>
<evidence type="ECO:0000256" key="3">
    <source>
        <dbReference type="ARBA" id="ARBA00022597"/>
    </source>
</evidence>
<dbReference type="InterPro" id="IPR050890">
    <property type="entry name" value="PTS_EIIA_component"/>
</dbReference>
<evidence type="ECO:0000259" key="7">
    <source>
        <dbReference type="PROSITE" id="PS51093"/>
    </source>
</evidence>
<accession>A0ABU1ACN1</accession>
<comment type="caution">
    <text evidence="8">The sequence shown here is derived from an EMBL/GenBank/DDBJ whole genome shotgun (WGS) entry which is preliminary data.</text>
</comment>
<name>A0ABU1ACN1_9LACO</name>
<evidence type="ECO:0000256" key="6">
    <source>
        <dbReference type="ARBA" id="ARBA00022777"/>
    </source>
</evidence>
<evidence type="ECO:0000256" key="5">
    <source>
        <dbReference type="ARBA" id="ARBA00022683"/>
    </source>
</evidence>
<reference evidence="8 9" key="1">
    <citation type="journal article" date="2023" name="Int. J. Syst. Evol. Microbiol.">
        <title>Lactiplantibacillus brownii sp. nov., a novel psychrotolerant species isolated from sauerkraut.</title>
        <authorList>
            <person name="Heng Y.C."/>
            <person name="Silvaraju S."/>
            <person name="Lee J.K.Y."/>
            <person name="Kittelmann S."/>
        </authorList>
    </citation>
    <scope>NUCLEOTIDE SEQUENCE [LARGE SCALE GENOMIC DNA]</scope>
    <source>
        <strain evidence="8 9">WILCCON 0030</strain>
    </source>
</reference>
<dbReference type="Proteomes" id="UP001227831">
    <property type="component" value="Unassembled WGS sequence"/>
</dbReference>
<evidence type="ECO:0000256" key="2">
    <source>
        <dbReference type="ARBA" id="ARBA00022448"/>
    </source>
</evidence>
<dbReference type="RefSeq" id="WP_308704330.1">
    <property type="nucleotide sequence ID" value="NZ_AP027463.1"/>
</dbReference>
<keyword evidence="4" id="KW-0808">Transferase</keyword>
<evidence type="ECO:0000256" key="4">
    <source>
        <dbReference type="ARBA" id="ARBA00022679"/>
    </source>
</evidence>
<keyword evidence="9" id="KW-1185">Reference proteome</keyword>
<evidence type="ECO:0000256" key="1">
    <source>
        <dbReference type="ARBA" id="ARBA00004496"/>
    </source>
</evidence>
<dbReference type="EMBL" id="JAVCWF010000001">
    <property type="protein sequence ID" value="MDQ7938666.1"/>
    <property type="molecule type" value="Genomic_DNA"/>
</dbReference>
<dbReference type="SUPFAM" id="SSF51261">
    <property type="entry name" value="Duplicated hybrid motif"/>
    <property type="match status" value="1"/>
</dbReference>
<gene>
    <name evidence="8" type="ORF">RA086_13710</name>
</gene>
<dbReference type="NCBIfam" id="TIGR00830">
    <property type="entry name" value="PTBA"/>
    <property type="match status" value="1"/>
</dbReference>
<keyword evidence="2" id="KW-0813">Transport</keyword>
<proteinExistence type="predicted"/>
<keyword evidence="3 8" id="KW-0762">Sugar transport</keyword>
<dbReference type="PANTHER" id="PTHR45008">
    <property type="entry name" value="PTS SYSTEM GLUCOSE-SPECIFIC EIIA COMPONENT"/>
    <property type="match status" value="1"/>
</dbReference>
<sequence length="162" mass="17208">MFKLFKKSKVEAVVAPATGQLIKIESVSDDVFSQKMMGDGFAVEPAHNDIVSPVAGTVSTVFPTKHAIGITTSEGLEVLVHMGLDTVELNGEPFEMLVKAGDKVETNTPLATMDLDKVKAGGKGTTIVIVYTNMDKIDAIPAVEPQYVDHGDAVGTLTYQKG</sequence>
<evidence type="ECO:0000313" key="9">
    <source>
        <dbReference type="Proteomes" id="UP001227831"/>
    </source>
</evidence>
<comment type="subcellular location">
    <subcellularLocation>
        <location evidence="1">Cytoplasm</location>
    </subcellularLocation>
</comment>
<dbReference type="PROSITE" id="PS51093">
    <property type="entry name" value="PTS_EIIA_TYPE_1"/>
    <property type="match status" value="1"/>
</dbReference>
<dbReference type="Gene3D" id="2.70.70.10">
    <property type="entry name" value="Glucose Permease (Domain IIA)"/>
    <property type="match status" value="1"/>
</dbReference>
<dbReference type="InterPro" id="IPR011055">
    <property type="entry name" value="Dup_hybrid_motif"/>
</dbReference>